<dbReference type="CDD" id="cd00586">
    <property type="entry name" value="4HBT"/>
    <property type="match status" value="1"/>
</dbReference>
<sequence length="132" mass="14763">MTEFAFTETVDVRYQDHDTMGHVNNAVYVTYMEEARFSYLTEGLGVPPMELNMVVANLEVDFRRPVQFADEVEVAASVTEVGDSSFTMAYEIRDDDGVAVEGETTQVALEPDGSGTRRVPQDWRDAIDDLEA</sequence>
<protein>
    <submittedName>
        <fullName evidence="5">Acyl-CoA thioester hydrolase</fullName>
    </submittedName>
</protein>
<accession>A0A1I0QUJ0</accession>
<dbReference type="AlphaFoldDB" id="A0A1I0QUJ0"/>
<dbReference type="InterPro" id="IPR006683">
    <property type="entry name" value="Thioestr_dom"/>
</dbReference>
<dbReference type="EMBL" id="FOJA01000001">
    <property type="protein sequence ID" value="SEW31285.1"/>
    <property type="molecule type" value="Genomic_DNA"/>
</dbReference>
<gene>
    <name evidence="5" type="ORF">SAMN04487945_3013</name>
</gene>
<evidence type="ECO:0000313" key="5">
    <source>
        <dbReference type="EMBL" id="SEW31285.1"/>
    </source>
</evidence>
<reference evidence="5 6" key="1">
    <citation type="submission" date="2016-10" db="EMBL/GenBank/DDBJ databases">
        <authorList>
            <person name="de Groot N.N."/>
        </authorList>
    </citation>
    <scope>NUCLEOTIDE SEQUENCE [LARGE SCALE GENOMIC DNA]</scope>
    <source>
        <strain evidence="5 6">CGMCC 1.5337</strain>
    </source>
</reference>
<dbReference type="PIRSF" id="PIRSF003230">
    <property type="entry name" value="YbgC"/>
    <property type="match status" value="1"/>
</dbReference>
<dbReference type="Proteomes" id="UP000198518">
    <property type="component" value="Unassembled WGS sequence"/>
</dbReference>
<dbReference type="Gene3D" id="3.10.129.10">
    <property type="entry name" value="Hotdog Thioesterase"/>
    <property type="match status" value="1"/>
</dbReference>
<evidence type="ECO:0000256" key="2">
    <source>
        <dbReference type="ARBA" id="ARBA00022801"/>
    </source>
</evidence>
<evidence type="ECO:0000256" key="1">
    <source>
        <dbReference type="ARBA" id="ARBA00005953"/>
    </source>
</evidence>
<dbReference type="InterPro" id="IPR050563">
    <property type="entry name" value="4-hydroxybenzoyl-CoA_TE"/>
</dbReference>
<dbReference type="PANTHER" id="PTHR31793">
    <property type="entry name" value="4-HYDROXYBENZOYL-COA THIOESTERASE FAMILY MEMBER"/>
    <property type="match status" value="1"/>
</dbReference>
<dbReference type="OrthoDB" id="56956at2157"/>
<keyword evidence="2 5" id="KW-0378">Hydrolase</keyword>
<dbReference type="InterPro" id="IPR029069">
    <property type="entry name" value="HotDog_dom_sf"/>
</dbReference>
<keyword evidence="6" id="KW-1185">Reference proteome</keyword>
<dbReference type="PANTHER" id="PTHR31793:SF27">
    <property type="entry name" value="NOVEL THIOESTERASE SUPERFAMILY DOMAIN AND SAPOSIN A-TYPE DOMAIN CONTAINING PROTEIN (0610012H03RIK)"/>
    <property type="match status" value="1"/>
</dbReference>
<evidence type="ECO:0000256" key="3">
    <source>
        <dbReference type="SAM" id="MobiDB-lite"/>
    </source>
</evidence>
<organism evidence="5 6">
    <name type="scientific">Halobacterium jilantaiense</name>
    <dbReference type="NCBI Taxonomy" id="355548"/>
    <lineage>
        <taxon>Archaea</taxon>
        <taxon>Methanobacteriati</taxon>
        <taxon>Methanobacteriota</taxon>
        <taxon>Stenosarchaea group</taxon>
        <taxon>Halobacteria</taxon>
        <taxon>Halobacteriales</taxon>
        <taxon>Halobacteriaceae</taxon>
        <taxon>Halobacterium</taxon>
    </lineage>
</organism>
<dbReference type="SUPFAM" id="SSF54637">
    <property type="entry name" value="Thioesterase/thiol ester dehydrase-isomerase"/>
    <property type="match status" value="1"/>
</dbReference>
<evidence type="ECO:0000313" key="6">
    <source>
        <dbReference type="Proteomes" id="UP000198518"/>
    </source>
</evidence>
<feature type="domain" description="Thioesterase" evidence="4">
    <location>
        <begin position="20"/>
        <end position="98"/>
    </location>
</feature>
<dbReference type="InterPro" id="IPR006684">
    <property type="entry name" value="YbgC/YbaW"/>
</dbReference>
<dbReference type="STRING" id="355548.SAMN04487945_3013"/>
<dbReference type="GO" id="GO:0047617">
    <property type="term" value="F:fatty acyl-CoA hydrolase activity"/>
    <property type="evidence" value="ECO:0007669"/>
    <property type="project" value="TreeGrafter"/>
</dbReference>
<dbReference type="Pfam" id="PF03061">
    <property type="entry name" value="4HBT"/>
    <property type="match status" value="1"/>
</dbReference>
<name>A0A1I0QUJ0_9EURY</name>
<dbReference type="RefSeq" id="WP_089670287.1">
    <property type="nucleotide sequence ID" value="NZ_FOJA01000001.1"/>
</dbReference>
<feature type="compositionally biased region" description="Basic and acidic residues" evidence="3">
    <location>
        <begin position="119"/>
        <end position="132"/>
    </location>
</feature>
<comment type="similarity">
    <text evidence="1">Belongs to the 4-hydroxybenzoyl-CoA thioesterase family.</text>
</comment>
<feature type="region of interest" description="Disordered" evidence="3">
    <location>
        <begin position="104"/>
        <end position="132"/>
    </location>
</feature>
<proteinExistence type="inferred from homology"/>
<evidence type="ECO:0000259" key="4">
    <source>
        <dbReference type="Pfam" id="PF03061"/>
    </source>
</evidence>